<evidence type="ECO:0000313" key="2">
    <source>
        <dbReference type="Proteomes" id="UP000738431"/>
    </source>
</evidence>
<organism evidence="1 2">
    <name type="scientific">Actomonas aquatica</name>
    <dbReference type="NCBI Taxonomy" id="2866162"/>
    <lineage>
        <taxon>Bacteria</taxon>
        <taxon>Pseudomonadati</taxon>
        <taxon>Verrucomicrobiota</taxon>
        <taxon>Opitutia</taxon>
        <taxon>Opitutales</taxon>
        <taxon>Opitutaceae</taxon>
        <taxon>Actomonas</taxon>
    </lineage>
</organism>
<reference evidence="1 2" key="1">
    <citation type="submission" date="2021-08" db="EMBL/GenBank/DDBJ databases">
        <authorList>
            <person name="Zhang D."/>
            <person name="Zhang A."/>
            <person name="Wang L."/>
        </authorList>
    </citation>
    <scope>NUCLEOTIDE SEQUENCE [LARGE SCALE GENOMIC DNA]</scope>
    <source>
        <strain evidence="1 2">WL0086</strain>
    </source>
</reference>
<protein>
    <submittedName>
        <fullName evidence="1">Uncharacterized protein</fullName>
    </submittedName>
</protein>
<dbReference type="Proteomes" id="UP000738431">
    <property type="component" value="Chromosome"/>
</dbReference>
<dbReference type="EMBL" id="CP139781">
    <property type="protein sequence ID" value="WRQ89390.1"/>
    <property type="molecule type" value="Genomic_DNA"/>
</dbReference>
<name>A0ABZ1CDE1_9BACT</name>
<evidence type="ECO:0000313" key="1">
    <source>
        <dbReference type="EMBL" id="WRQ89390.1"/>
    </source>
</evidence>
<reference evidence="1 2" key="2">
    <citation type="submission" date="2023-12" db="EMBL/GenBank/DDBJ databases">
        <title>Description of an unclassified Opitutus bacterium of Verrucomicrobiota.</title>
        <authorList>
            <person name="Zhang D.-F."/>
        </authorList>
    </citation>
    <scope>NUCLEOTIDE SEQUENCE [LARGE SCALE GENOMIC DNA]</scope>
    <source>
        <strain evidence="1 2">WL0086</strain>
    </source>
</reference>
<sequence length="205" mass="22094">MSAADTLPAKSSNPSIRRVTDIREIIHAGAVESVIMADGKVAMRFGTREGIVVVICPLDSYVAVARASRDYHGRAFPGGDSSARAEARSIYRDDAAASMPKQEPAPAVESVRPLVAAGARVPVSFYAEVMEALEADDDLTITTAAQRHGMKVARVSLALRKHFAERLQAWKHRHYVLRRIAAGKPVSDAQRAEAGLSIPKPAEQV</sequence>
<keyword evidence="2" id="KW-1185">Reference proteome</keyword>
<accession>A0ABZ1CDE1</accession>
<gene>
    <name evidence="1" type="ORF">K1X11_008210</name>
</gene>
<proteinExistence type="predicted"/>
<dbReference type="RefSeq" id="WP_221029919.1">
    <property type="nucleotide sequence ID" value="NZ_CP139781.1"/>
</dbReference>